<evidence type="ECO:0000313" key="2">
    <source>
        <dbReference type="EMBL" id="QNP61347.1"/>
    </source>
</evidence>
<accession>A0A7H0HLD1</accession>
<dbReference type="EMBL" id="CP060790">
    <property type="protein sequence ID" value="QNP61347.1"/>
    <property type="molecule type" value="Genomic_DNA"/>
</dbReference>
<dbReference type="Pfam" id="PF10003">
    <property type="entry name" value="DUF2244"/>
    <property type="match status" value="1"/>
</dbReference>
<organism evidence="2 3">
    <name type="scientific">Paenacidovorax monticola</name>
    <dbReference type="NCBI Taxonomy" id="1926868"/>
    <lineage>
        <taxon>Bacteria</taxon>
        <taxon>Pseudomonadati</taxon>
        <taxon>Pseudomonadota</taxon>
        <taxon>Betaproteobacteria</taxon>
        <taxon>Burkholderiales</taxon>
        <taxon>Comamonadaceae</taxon>
        <taxon>Paenacidovorax</taxon>
    </lineage>
</organism>
<keyword evidence="1" id="KW-1133">Transmembrane helix</keyword>
<dbReference type="AlphaFoldDB" id="A0A7H0HLD1"/>
<keyword evidence="1" id="KW-0812">Transmembrane</keyword>
<sequence length="128" mass="13937">MGCAYLAFCMFSLAVASALWLRGVHVAMSVAGFCMAAAGWALVVFGRHMKDAETISLQGASLVVECETAGRKVRSEFDRSRVHVEPKACDRSLIMVSAQGRSVEVGRYVRPELRQALASEIRMALRTA</sequence>
<proteinExistence type="predicted"/>
<keyword evidence="3" id="KW-1185">Reference proteome</keyword>
<name>A0A7H0HLD1_9BURK</name>
<gene>
    <name evidence="2" type="ORF">H9L24_11335</name>
</gene>
<evidence type="ECO:0000313" key="3">
    <source>
        <dbReference type="Proteomes" id="UP000516057"/>
    </source>
</evidence>
<protein>
    <submittedName>
        <fullName evidence="2">DUF2244 domain-containing protein</fullName>
    </submittedName>
</protein>
<dbReference type="KEGG" id="amon:H9L24_11335"/>
<reference evidence="2 3" key="1">
    <citation type="submission" date="2020-08" db="EMBL/GenBank/DDBJ databases">
        <title>Genome sequence of Acidovorax monticola KACC 19171T.</title>
        <authorList>
            <person name="Hyun D.-W."/>
            <person name="Bae J.-W."/>
        </authorList>
    </citation>
    <scope>NUCLEOTIDE SEQUENCE [LARGE SCALE GENOMIC DNA]</scope>
    <source>
        <strain evidence="2 3">KACC 19171</strain>
    </source>
</reference>
<keyword evidence="1" id="KW-0472">Membrane</keyword>
<dbReference type="Proteomes" id="UP000516057">
    <property type="component" value="Chromosome"/>
</dbReference>
<dbReference type="InterPro" id="IPR019253">
    <property type="entry name" value="DUF2244_TM"/>
</dbReference>
<evidence type="ECO:0000256" key="1">
    <source>
        <dbReference type="SAM" id="Phobius"/>
    </source>
</evidence>
<feature type="transmembrane region" description="Helical" evidence="1">
    <location>
        <begin position="26"/>
        <end position="45"/>
    </location>
</feature>